<dbReference type="PANTHER" id="PTHR13317">
    <property type="entry name" value="TRANSMEMBRANE ANTERIOR POSTERIOR TRANSFORMATION PROTEIN 1 HOMOLOG"/>
    <property type="match status" value="1"/>
</dbReference>
<evidence type="ECO:0000256" key="2">
    <source>
        <dbReference type="ARBA" id="ARBA00008803"/>
    </source>
</evidence>
<feature type="transmembrane region" description="Helical" evidence="7">
    <location>
        <begin position="513"/>
        <end position="533"/>
    </location>
</feature>
<reference evidence="8 9" key="1">
    <citation type="submission" date="2021-08" db="EMBL/GenBank/DDBJ databases">
        <title>Draft Genome Sequence of Phanerochaete sordida strain YK-624.</title>
        <authorList>
            <person name="Mori T."/>
            <person name="Dohra H."/>
            <person name="Suzuki T."/>
            <person name="Kawagishi H."/>
            <person name="Hirai H."/>
        </authorList>
    </citation>
    <scope>NUCLEOTIDE SEQUENCE [LARGE SCALE GENOMIC DNA]</scope>
    <source>
        <strain evidence="8 9">YK-624</strain>
    </source>
</reference>
<feature type="region of interest" description="Disordered" evidence="6">
    <location>
        <begin position="1"/>
        <end position="72"/>
    </location>
</feature>
<keyword evidence="4 7" id="KW-1133">Transmembrane helix</keyword>
<keyword evidence="9" id="KW-1185">Reference proteome</keyword>
<dbReference type="AlphaFoldDB" id="A0A9P3LI87"/>
<dbReference type="InterPro" id="IPR008010">
    <property type="entry name" value="Tatp1"/>
</dbReference>
<protein>
    <submittedName>
        <fullName evidence="8">DUF747-domain-containing protein</fullName>
    </submittedName>
</protein>
<keyword evidence="3 7" id="KW-0812">Transmembrane</keyword>
<keyword evidence="5 7" id="KW-0472">Membrane</keyword>
<comment type="subcellular location">
    <subcellularLocation>
        <location evidence="1">Membrane</location>
        <topology evidence="1">Multi-pass membrane protein</topology>
    </subcellularLocation>
</comment>
<comment type="caution">
    <text evidence="8">The sequence shown here is derived from an EMBL/GenBank/DDBJ whole genome shotgun (WGS) entry which is preliminary data.</text>
</comment>
<dbReference type="Pfam" id="PF05346">
    <property type="entry name" value="DUF747"/>
    <property type="match status" value="1"/>
</dbReference>
<feature type="region of interest" description="Disordered" evidence="6">
    <location>
        <begin position="680"/>
        <end position="709"/>
    </location>
</feature>
<feature type="transmembrane region" description="Helical" evidence="7">
    <location>
        <begin position="539"/>
        <end position="560"/>
    </location>
</feature>
<feature type="transmembrane region" description="Helical" evidence="7">
    <location>
        <begin position="184"/>
        <end position="214"/>
    </location>
</feature>
<feature type="compositionally biased region" description="Basic and acidic residues" evidence="6">
    <location>
        <begin position="688"/>
        <end position="698"/>
    </location>
</feature>
<evidence type="ECO:0000256" key="6">
    <source>
        <dbReference type="SAM" id="MobiDB-lite"/>
    </source>
</evidence>
<feature type="transmembrane region" description="Helical" evidence="7">
    <location>
        <begin position="234"/>
        <end position="257"/>
    </location>
</feature>
<feature type="transmembrane region" description="Helical" evidence="7">
    <location>
        <begin position="384"/>
        <end position="403"/>
    </location>
</feature>
<name>A0A9P3LI87_9APHY</name>
<organism evidence="8 9">
    <name type="scientific">Phanerochaete sordida</name>
    <dbReference type="NCBI Taxonomy" id="48140"/>
    <lineage>
        <taxon>Eukaryota</taxon>
        <taxon>Fungi</taxon>
        <taxon>Dikarya</taxon>
        <taxon>Basidiomycota</taxon>
        <taxon>Agaricomycotina</taxon>
        <taxon>Agaricomycetes</taxon>
        <taxon>Polyporales</taxon>
        <taxon>Phanerochaetaceae</taxon>
        <taxon>Phanerochaete</taxon>
    </lineage>
</organism>
<evidence type="ECO:0000256" key="7">
    <source>
        <dbReference type="SAM" id="Phobius"/>
    </source>
</evidence>
<dbReference type="OrthoDB" id="29023at2759"/>
<evidence type="ECO:0000256" key="1">
    <source>
        <dbReference type="ARBA" id="ARBA00004141"/>
    </source>
</evidence>
<sequence length="723" mass="80307">MPPSSSRSPRRKGVRRYLSATGTRWSGRAPSTSKRRRGSFTSSSHFTPPRTPDELSDDDELDEGIHLDDAASVVSHPETFDALLDDDRELPLAYASLPATPISSSPRPHISQPRLTAPNFLPERELVQPPPAREERAPREDTPPFSIWDYLREELLATDFDSHQELKWERVGNFLSMPVAIEKIMLFGFVVCLDSFLYTFTILPIRFVLAFSRLLVNTVTPSAPPLPASQKADIIRALLLVISIIILAPLTDASMIYHSIRGQDTIKLYVIFNALEIADRLCGSIGQDILDCLFSRSTLQVISHRKRPSSETLKPFFYFILALVYIVSHTLVMIYQMISLNVAVNSYDHALLTLLVSNQFVEIKGSVFKKFEKDNLFQITCADIVERFTLALMLVVVAFRNLIELNGSSFNFSEGFALPKSFGWFRGDNVLWTISYPVMTVMVSETLVDWLKHAFITKFNHIRPSVYERYTDVLCRDLASASSVGRRDAARKHSYVDQSPLVARRLGFASMPLAVLAILVGSQSILLLISMHADDTSPIVSFISTVSSPSALFHAVLSSLTSSSHALAALLASPASIPPALHAVAHRALAALATPDAANMLKWAVLAALFWLTSVLVKIVLGMNLLSYATRRRAGMDARAAADAVNDFGRDPIGEGREEQQYNRELKNIFSDRRDDATPVADIGEQTAGEKKGKEQKEGGGGGGKKRLPLEEITRYTMVKRIW</sequence>
<gene>
    <name evidence="8" type="ORF">PsYK624_110930</name>
</gene>
<feature type="transmembrane region" description="Helical" evidence="7">
    <location>
        <begin position="567"/>
        <end position="585"/>
    </location>
</feature>
<feature type="compositionally biased region" description="Polar residues" evidence="6">
    <location>
        <begin position="20"/>
        <end position="32"/>
    </location>
</feature>
<comment type="similarity">
    <text evidence="2">Belongs to the TAPT1 family.</text>
</comment>
<dbReference type="EMBL" id="BPQB01000044">
    <property type="protein sequence ID" value="GJE94917.1"/>
    <property type="molecule type" value="Genomic_DNA"/>
</dbReference>
<dbReference type="PANTHER" id="PTHR13317:SF4">
    <property type="entry name" value="TRANSMEMBRANE ANTERIOR POSTERIOR TRANSFORMATION PROTEIN 1 HOMOLOG"/>
    <property type="match status" value="1"/>
</dbReference>
<evidence type="ECO:0000256" key="3">
    <source>
        <dbReference type="ARBA" id="ARBA00022692"/>
    </source>
</evidence>
<dbReference type="GO" id="GO:0005789">
    <property type="term" value="C:endoplasmic reticulum membrane"/>
    <property type="evidence" value="ECO:0007669"/>
    <property type="project" value="TreeGrafter"/>
</dbReference>
<proteinExistence type="inferred from homology"/>
<evidence type="ECO:0000256" key="4">
    <source>
        <dbReference type="ARBA" id="ARBA00022989"/>
    </source>
</evidence>
<evidence type="ECO:0000313" key="8">
    <source>
        <dbReference type="EMBL" id="GJE94917.1"/>
    </source>
</evidence>
<feature type="region of interest" description="Disordered" evidence="6">
    <location>
        <begin position="101"/>
        <end position="123"/>
    </location>
</feature>
<evidence type="ECO:0000313" key="9">
    <source>
        <dbReference type="Proteomes" id="UP000703269"/>
    </source>
</evidence>
<feature type="transmembrane region" description="Helical" evidence="7">
    <location>
        <begin position="316"/>
        <end position="338"/>
    </location>
</feature>
<evidence type="ECO:0000256" key="5">
    <source>
        <dbReference type="ARBA" id="ARBA00023136"/>
    </source>
</evidence>
<feature type="transmembrane region" description="Helical" evidence="7">
    <location>
        <begin position="605"/>
        <end position="626"/>
    </location>
</feature>
<accession>A0A9P3LI87</accession>
<dbReference type="Proteomes" id="UP000703269">
    <property type="component" value="Unassembled WGS sequence"/>
</dbReference>